<dbReference type="SUPFAM" id="SSF46458">
    <property type="entry name" value="Globin-like"/>
    <property type="match status" value="1"/>
</dbReference>
<dbReference type="AlphaFoldDB" id="A0A917BCB4"/>
<dbReference type="GO" id="GO:0046872">
    <property type="term" value="F:metal ion binding"/>
    <property type="evidence" value="ECO:0007669"/>
    <property type="project" value="UniProtKB-KW"/>
</dbReference>
<dbReference type="Gene3D" id="1.10.490.10">
    <property type="entry name" value="Globins"/>
    <property type="match status" value="1"/>
</dbReference>
<accession>A0A917BCB4</accession>
<protein>
    <submittedName>
        <fullName evidence="6">Oxidoreductase</fullName>
    </submittedName>
</protein>
<dbReference type="Proteomes" id="UP000598775">
    <property type="component" value="Unassembled WGS sequence"/>
</dbReference>
<dbReference type="InterPro" id="IPR012292">
    <property type="entry name" value="Globin/Proto"/>
</dbReference>
<evidence type="ECO:0000256" key="4">
    <source>
        <dbReference type="ARBA" id="ARBA00023004"/>
    </source>
</evidence>
<evidence type="ECO:0000313" key="6">
    <source>
        <dbReference type="EMBL" id="GGF34746.1"/>
    </source>
</evidence>
<keyword evidence="7" id="KW-1185">Reference proteome</keyword>
<dbReference type="GO" id="GO:0020037">
    <property type="term" value="F:heme binding"/>
    <property type="evidence" value="ECO:0007669"/>
    <property type="project" value="InterPro"/>
</dbReference>
<keyword evidence="1" id="KW-0813">Transport</keyword>
<keyword evidence="2" id="KW-0349">Heme</keyword>
<evidence type="ECO:0000256" key="3">
    <source>
        <dbReference type="ARBA" id="ARBA00022723"/>
    </source>
</evidence>
<keyword evidence="4" id="KW-0408">Iron</keyword>
<gene>
    <name evidence="6" type="primary">glbN</name>
    <name evidence="6" type="ORF">GCM10011399_29850</name>
</gene>
<feature type="region of interest" description="Disordered" evidence="5">
    <location>
        <begin position="130"/>
        <end position="150"/>
    </location>
</feature>
<evidence type="ECO:0000256" key="5">
    <source>
        <dbReference type="SAM" id="MobiDB-lite"/>
    </source>
</evidence>
<dbReference type="InterPro" id="IPR001486">
    <property type="entry name" value="Hemoglobin_trunc"/>
</dbReference>
<dbReference type="CDD" id="cd14775">
    <property type="entry name" value="TrHb2_O-like"/>
    <property type="match status" value="1"/>
</dbReference>
<evidence type="ECO:0000256" key="1">
    <source>
        <dbReference type="ARBA" id="ARBA00022448"/>
    </source>
</evidence>
<dbReference type="Pfam" id="PF01152">
    <property type="entry name" value="Bac_globin"/>
    <property type="match status" value="1"/>
</dbReference>
<evidence type="ECO:0000256" key="2">
    <source>
        <dbReference type="ARBA" id="ARBA00022617"/>
    </source>
</evidence>
<organism evidence="6 7">
    <name type="scientific">Subtercola lobariae</name>
    <dbReference type="NCBI Taxonomy" id="1588641"/>
    <lineage>
        <taxon>Bacteria</taxon>
        <taxon>Bacillati</taxon>
        <taxon>Actinomycetota</taxon>
        <taxon>Actinomycetes</taxon>
        <taxon>Micrococcales</taxon>
        <taxon>Microbacteriaceae</taxon>
        <taxon>Subtercola</taxon>
    </lineage>
</organism>
<reference evidence="6 7" key="1">
    <citation type="journal article" date="2014" name="Int. J. Syst. Evol. Microbiol.">
        <title>Complete genome sequence of Corynebacterium casei LMG S-19264T (=DSM 44701T), isolated from a smear-ripened cheese.</title>
        <authorList>
            <consortium name="US DOE Joint Genome Institute (JGI-PGF)"/>
            <person name="Walter F."/>
            <person name="Albersmeier A."/>
            <person name="Kalinowski J."/>
            <person name="Ruckert C."/>
        </authorList>
    </citation>
    <scope>NUCLEOTIDE SEQUENCE [LARGE SCALE GENOMIC DNA]</scope>
    <source>
        <strain evidence="6 7">CGMCC 1.12976</strain>
    </source>
</reference>
<comment type="caution">
    <text evidence="6">The sequence shown here is derived from an EMBL/GenBank/DDBJ whole genome shotgun (WGS) entry which is preliminary data.</text>
</comment>
<dbReference type="RefSeq" id="WP_188679550.1">
    <property type="nucleotide sequence ID" value="NZ_BMGP01000005.1"/>
</dbReference>
<keyword evidence="3" id="KW-0479">Metal-binding</keyword>
<sequence>MVGSLFEAVGGAPAVLALARAWHERCLADPVVSHAFSHPGQHPEHIERLAAYWAEAWGGPTTYTSSMGSQHDVLVMHSANGVHEEMDQRAIACFIAALDDAHLPGDPSLRRTLTNYFVWSTTALAAHPTSAADVPASPPLPHWSLPGSSA</sequence>
<proteinExistence type="predicted"/>
<dbReference type="InterPro" id="IPR009050">
    <property type="entry name" value="Globin-like_sf"/>
</dbReference>
<name>A0A917BCB4_9MICO</name>
<evidence type="ECO:0000313" key="7">
    <source>
        <dbReference type="Proteomes" id="UP000598775"/>
    </source>
</evidence>
<dbReference type="GO" id="GO:0019825">
    <property type="term" value="F:oxygen binding"/>
    <property type="evidence" value="ECO:0007669"/>
    <property type="project" value="InterPro"/>
</dbReference>
<dbReference type="EMBL" id="BMGP01000005">
    <property type="protein sequence ID" value="GGF34746.1"/>
    <property type="molecule type" value="Genomic_DNA"/>
</dbReference>